<evidence type="ECO:0000256" key="3">
    <source>
        <dbReference type="ARBA" id="ARBA00023134"/>
    </source>
</evidence>
<accession>A0A3Q1JLK3</accession>
<reference evidence="5" key="1">
    <citation type="submission" date="2021-04" db="EMBL/GenBank/DDBJ databases">
        <authorList>
            <consortium name="Wellcome Sanger Institute Data Sharing"/>
        </authorList>
    </citation>
    <scope>NUCLEOTIDE SEQUENCE [LARGE SCALE GENOMIC DNA]</scope>
</reference>
<reference evidence="5" key="2">
    <citation type="submission" date="2025-08" db="UniProtKB">
        <authorList>
            <consortium name="Ensembl"/>
        </authorList>
    </citation>
    <scope>IDENTIFICATION</scope>
</reference>
<dbReference type="GO" id="GO:0005525">
    <property type="term" value="F:GTP binding"/>
    <property type="evidence" value="ECO:0007669"/>
    <property type="project" value="UniProtKB-KW"/>
</dbReference>
<evidence type="ECO:0000256" key="1">
    <source>
        <dbReference type="ARBA" id="ARBA00008535"/>
    </source>
</evidence>
<name>A0A3Q1JLK3_ANATE</name>
<evidence type="ECO:0000256" key="2">
    <source>
        <dbReference type="ARBA" id="ARBA00022741"/>
    </source>
</evidence>
<evidence type="ECO:0000313" key="5">
    <source>
        <dbReference type="Ensembl" id="ENSATEP00000035997.2"/>
    </source>
</evidence>
<protein>
    <recommendedName>
        <fullName evidence="4">AIG1-type G domain-containing protein</fullName>
    </recommendedName>
</protein>
<dbReference type="InterPro" id="IPR006703">
    <property type="entry name" value="G_AIG1"/>
</dbReference>
<dbReference type="Gene3D" id="3.40.50.300">
    <property type="entry name" value="P-loop containing nucleotide triphosphate hydrolases"/>
    <property type="match status" value="2"/>
</dbReference>
<dbReference type="SUPFAM" id="SSF52540">
    <property type="entry name" value="P-loop containing nucleoside triphosphate hydrolases"/>
    <property type="match status" value="2"/>
</dbReference>
<evidence type="ECO:0000259" key="4">
    <source>
        <dbReference type="PROSITE" id="PS51720"/>
    </source>
</evidence>
<organism evidence="5 6">
    <name type="scientific">Anabas testudineus</name>
    <name type="common">Climbing perch</name>
    <name type="synonym">Anthias testudineus</name>
    <dbReference type="NCBI Taxonomy" id="64144"/>
    <lineage>
        <taxon>Eukaryota</taxon>
        <taxon>Metazoa</taxon>
        <taxon>Chordata</taxon>
        <taxon>Craniata</taxon>
        <taxon>Vertebrata</taxon>
        <taxon>Euteleostomi</taxon>
        <taxon>Actinopterygii</taxon>
        <taxon>Neopterygii</taxon>
        <taxon>Teleostei</taxon>
        <taxon>Neoteleostei</taxon>
        <taxon>Acanthomorphata</taxon>
        <taxon>Anabantaria</taxon>
        <taxon>Anabantiformes</taxon>
        <taxon>Anabantoidei</taxon>
        <taxon>Anabantidae</taxon>
        <taxon>Anabas</taxon>
    </lineage>
</organism>
<dbReference type="AlphaFoldDB" id="A0A3Q1JLK3"/>
<dbReference type="InParanoid" id="A0A3Q1JLK3"/>
<dbReference type="InterPro" id="IPR045058">
    <property type="entry name" value="GIMA/IAN/Toc"/>
</dbReference>
<keyword evidence="3" id="KW-0342">GTP-binding</keyword>
<dbReference type="PANTHER" id="PTHR10903:SF107">
    <property type="entry name" value="GTPASE IMAP FAMILY MEMBER 4-LIKE-RELATED"/>
    <property type="match status" value="1"/>
</dbReference>
<dbReference type="PROSITE" id="PS51720">
    <property type="entry name" value="G_AIG1"/>
    <property type="match status" value="1"/>
</dbReference>
<reference evidence="5" key="3">
    <citation type="submission" date="2025-09" db="UniProtKB">
        <authorList>
            <consortium name="Ensembl"/>
        </authorList>
    </citation>
    <scope>IDENTIFICATION</scope>
</reference>
<keyword evidence="2" id="KW-0547">Nucleotide-binding</keyword>
<comment type="similarity">
    <text evidence="1">Belongs to the TRAFAC class TrmE-Era-EngA-EngB-Septin-like GTPase superfamily. AIG1/Toc34/Toc159-like paraseptin GTPase family. IAN subfamily.</text>
</comment>
<dbReference type="Pfam" id="PF04548">
    <property type="entry name" value="AIG1"/>
    <property type="match status" value="2"/>
</dbReference>
<proteinExistence type="inferred from homology"/>
<dbReference type="InterPro" id="IPR027417">
    <property type="entry name" value="P-loop_NTPase"/>
</dbReference>
<dbReference type="Proteomes" id="UP000265040">
    <property type="component" value="Chromosome 8"/>
</dbReference>
<dbReference type="Ensembl" id="ENSATET00000036511.3">
    <property type="protein sequence ID" value="ENSATEP00000035997.2"/>
    <property type="gene ID" value="ENSATEG00000024741.3"/>
</dbReference>
<evidence type="ECO:0000313" key="6">
    <source>
        <dbReference type="Proteomes" id="UP000265040"/>
    </source>
</evidence>
<sequence length="607" mass="69096">MADVDVSNSGQSQPFPELRIVLIGGRELRGNPSNRSKTGNIILGKSVFDTKRRTAQCAVGQQAVHGRQVTVVDSPGWWWHYPLENTARLDQLEIKNSIYMCSPGPHAFLIVIPVDSVFPHIFKLSLEEHLKLFHKNVFKHTIVLFTAQYSAVSLEDEISAWPALKWLLEQCGNRKYVLNIHNTQDSTQVKTLFEKIEAMVAENAGGYYSTDLAAGDALRQEMQAIAHRASERFAEVQTQRRKLKALIEGERQPNTDLRIVLVGRKESGKSMVGNRILLDELFDTSLMKKEFQCNRETSKCVKRIRNVFRVDVTVVETPGWPTDTTIPPWLKDEVLRGASMCAPGPHVFLLVIAISKAFTEKDLKAIEEVLKPFSERVWRHCMVVFTWGDWLSNRSIEEYIAAEGTALQRLLEKCRNRFYALSYYGGAVMELFRKISDIITQNKGQCLTTEDKPGKKQKLLWRLKQPTLTEEEWDRREQELIDRMLKAVAQEPEEPTLRSVKMSGSLDEAFIPYMSGEAPSEYGGPIWRQKARAKVSEWLKFGAGNSDVTSGVDSMSVSASYMEKLDGNPLTDKIHHAMQCFYPEKDKTMNHTRVSTDSVKTQHRHSF</sequence>
<feature type="domain" description="AIG1-type G" evidence="4">
    <location>
        <begin position="254"/>
        <end position="456"/>
    </location>
</feature>
<keyword evidence="6" id="KW-1185">Reference proteome</keyword>
<dbReference type="PANTHER" id="PTHR10903">
    <property type="entry name" value="GTPASE, IMAP FAMILY MEMBER-RELATED"/>
    <property type="match status" value="1"/>
</dbReference>
<dbReference type="GeneTree" id="ENSGT00940000162556"/>